<accession>A0ABQ8GM93</accession>
<proteinExistence type="predicted"/>
<comment type="caution">
    <text evidence="1">The sequence shown here is derived from an EMBL/GenBank/DDBJ whole genome shotgun (WGS) entry which is preliminary data.</text>
</comment>
<organism evidence="1 2">
    <name type="scientific">Macrophomina phaseolina</name>
    <dbReference type="NCBI Taxonomy" id="35725"/>
    <lineage>
        <taxon>Eukaryota</taxon>
        <taxon>Fungi</taxon>
        <taxon>Dikarya</taxon>
        <taxon>Ascomycota</taxon>
        <taxon>Pezizomycotina</taxon>
        <taxon>Dothideomycetes</taxon>
        <taxon>Dothideomycetes incertae sedis</taxon>
        <taxon>Botryosphaeriales</taxon>
        <taxon>Botryosphaeriaceae</taxon>
        <taxon>Macrophomina</taxon>
    </lineage>
</organism>
<sequence>MLLHVVQDPHRLKIPSAIFLLRCLVLILLSRSEAGIRFVLGLRVRRVRWGVKRVLDSYRAVFSLVNLGLHDGRATPWSRSVFRPLPFGRWG</sequence>
<reference evidence="1 2" key="1">
    <citation type="journal article" date="2021" name="Nat. Commun.">
        <title>Genetic determinants of endophytism in the Arabidopsis root mycobiome.</title>
        <authorList>
            <person name="Mesny F."/>
            <person name="Miyauchi S."/>
            <person name="Thiergart T."/>
            <person name="Pickel B."/>
            <person name="Atanasova L."/>
            <person name="Karlsson M."/>
            <person name="Huettel B."/>
            <person name="Barry K.W."/>
            <person name="Haridas S."/>
            <person name="Chen C."/>
            <person name="Bauer D."/>
            <person name="Andreopoulos W."/>
            <person name="Pangilinan J."/>
            <person name="LaButti K."/>
            <person name="Riley R."/>
            <person name="Lipzen A."/>
            <person name="Clum A."/>
            <person name="Drula E."/>
            <person name="Henrissat B."/>
            <person name="Kohler A."/>
            <person name="Grigoriev I.V."/>
            <person name="Martin F.M."/>
            <person name="Hacquard S."/>
        </authorList>
    </citation>
    <scope>NUCLEOTIDE SEQUENCE [LARGE SCALE GENOMIC DNA]</scope>
    <source>
        <strain evidence="1 2">MPI-SDFR-AT-0080</strain>
    </source>
</reference>
<name>A0ABQ8GM93_9PEZI</name>
<gene>
    <name evidence="1" type="ORF">B0J12DRAFT_650089</name>
</gene>
<evidence type="ECO:0000313" key="1">
    <source>
        <dbReference type="EMBL" id="KAH7060768.1"/>
    </source>
</evidence>
<dbReference type="EMBL" id="JAGTJR010000005">
    <property type="protein sequence ID" value="KAH7060768.1"/>
    <property type="molecule type" value="Genomic_DNA"/>
</dbReference>
<keyword evidence="2" id="KW-1185">Reference proteome</keyword>
<evidence type="ECO:0008006" key="3">
    <source>
        <dbReference type="Google" id="ProtNLM"/>
    </source>
</evidence>
<evidence type="ECO:0000313" key="2">
    <source>
        <dbReference type="Proteomes" id="UP000774617"/>
    </source>
</evidence>
<dbReference type="Proteomes" id="UP000774617">
    <property type="component" value="Unassembled WGS sequence"/>
</dbReference>
<protein>
    <recommendedName>
        <fullName evidence="3">Secreted protein</fullName>
    </recommendedName>
</protein>